<dbReference type="Proteomes" id="UP000244090">
    <property type="component" value="Unassembled WGS sequence"/>
</dbReference>
<dbReference type="PANTHER" id="PTHR42852:SF13">
    <property type="entry name" value="PROTEIN DIPZ"/>
    <property type="match status" value="1"/>
</dbReference>
<dbReference type="InterPro" id="IPR013740">
    <property type="entry name" value="Redoxin"/>
</dbReference>
<dbReference type="AlphaFoldDB" id="A0A2T6BVJ9"/>
<sequence>MIKKILCFLFLIPLCLQAQQTMTGTFAPAENFKWFIIYKLKTTRQEYVANGKITEGKLNYTFEASAEKGMYRLVYGLPQEEKNFDFIYSGEEDIVFNFSDEQLDFTASKENQLHTSYFANINEAKRMINSYYQSGDTNKESFLEIFKSINTLQETFEKEAKGTIAYNFIKASRTYIPTSYETPQTMVSNIKKHYFDAVDFTNPVLQNSDFIAEKVSNYVFTALPMKEFTGAELVAEYKKNIATVVEKMQAVPADYKKTLLYVLWEQMVMVENQEIAIHIGNTYLKPIAKQLNDDVLVEKVNVYERLAIGQKAPEISWTKDNKTHKLSELDSAENYIIVFWSSGCSHCLMEMPKLKTFVNSKEKGTIKVIAIGLEDERENWANESSFYPEFIHILGLDKWDNEIGNLYDVTATPTFFVLDKDKRIIAKPYGVKELKEFYTKK</sequence>
<protein>
    <submittedName>
        <fullName evidence="3">Thiol-disulfide isomerase/thioredoxin</fullName>
    </submittedName>
</protein>
<dbReference type="CDD" id="cd02966">
    <property type="entry name" value="TlpA_like_family"/>
    <property type="match status" value="1"/>
</dbReference>
<organism evidence="3 4">
    <name type="scientific">Kordia periserrulae</name>
    <dbReference type="NCBI Taxonomy" id="701523"/>
    <lineage>
        <taxon>Bacteria</taxon>
        <taxon>Pseudomonadati</taxon>
        <taxon>Bacteroidota</taxon>
        <taxon>Flavobacteriia</taxon>
        <taxon>Flavobacteriales</taxon>
        <taxon>Flavobacteriaceae</taxon>
        <taxon>Kordia</taxon>
    </lineage>
</organism>
<dbReference type="Pfam" id="PF08534">
    <property type="entry name" value="Redoxin"/>
    <property type="match status" value="1"/>
</dbReference>
<name>A0A2T6BVJ9_9FLAO</name>
<dbReference type="Gene3D" id="3.40.30.10">
    <property type="entry name" value="Glutaredoxin"/>
    <property type="match status" value="1"/>
</dbReference>
<dbReference type="InterPro" id="IPR013766">
    <property type="entry name" value="Thioredoxin_domain"/>
</dbReference>
<reference evidence="3 4" key="1">
    <citation type="submission" date="2018-04" db="EMBL/GenBank/DDBJ databases">
        <title>Genomic Encyclopedia of Archaeal and Bacterial Type Strains, Phase II (KMG-II): from individual species to whole genera.</title>
        <authorList>
            <person name="Goeker M."/>
        </authorList>
    </citation>
    <scope>NUCLEOTIDE SEQUENCE [LARGE SCALE GENOMIC DNA]</scope>
    <source>
        <strain evidence="3 4">DSM 25731</strain>
    </source>
</reference>
<feature type="signal peptide" evidence="1">
    <location>
        <begin position="1"/>
        <end position="18"/>
    </location>
</feature>
<comment type="caution">
    <text evidence="3">The sequence shown here is derived from an EMBL/GenBank/DDBJ whole genome shotgun (WGS) entry which is preliminary data.</text>
</comment>
<dbReference type="InterPro" id="IPR050553">
    <property type="entry name" value="Thioredoxin_ResA/DsbE_sf"/>
</dbReference>
<keyword evidence="1" id="KW-0732">Signal</keyword>
<dbReference type="EMBL" id="QBKT01000007">
    <property type="protein sequence ID" value="PTX60083.1"/>
    <property type="molecule type" value="Genomic_DNA"/>
</dbReference>
<dbReference type="OrthoDB" id="6399635at2"/>
<evidence type="ECO:0000313" key="3">
    <source>
        <dbReference type="EMBL" id="PTX60083.1"/>
    </source>
</evidence>
<dbReference type="InterPro" id="IPR036249">
    <property type="entry name" value="Thioredoxin-like_sf"/>
</dbReference>
<feature type="chain" id="PRO_5015487103" evidence="1">
    <location>
        <begin position="19"/>
        <end position="441"/>
    </location>
</feature>
<keyword evidence="4" id="KW-1185">Reference proteome</keyword>
<evidence type="ECO:0000259" key="2">
    <source>
        <dbReference type="PROSITE" id="PS51352"/>
    </source>
</evidence>
<dbReference type="PANTHER" id="PTHR42852">
    <property type="entry name" value="THIOL:DISULFIDE INTERCHANGE PROTEIN DSBE"/>
    <property type="match status" value="1"/>
</dbReference>
<keyword evidence="3" id="KW-0413">Isomerase</keyword>
<gene>
    <name evidence="3" type="ORF">C8N46_10789</name>
</gene>
<dbReference type="RefSeq" id="WP_108115699.1">
    <property type="nucleotide sequence ID" value="NZ_QBKT01000007.1"/>
</dbReference>
<dbReference type="SUPFAM" id="SSF52833">
    <property type="entry name" value="Thioredoxin-like"/>
    <property type="match status" value="1"/>
</dbReference>
<accession>A0A2T6BVJ9</accession>
<dbReference type="PROSITE" id="PS51352">
    <property type="entry name" value="THIOREDOXIN_2"/>
    <property type="match status" value="1"/>
</dbReference>
<proteinExistence type="predicted"/>
<dbReference type="GO" id="GO:0016853">
    <property type="term" value="F:isomerase activity"/>
    <property type="evidence" value="ECO:0007669"/>
    <property type="project" value="UniProtKB-KW"/>
</dbReference>
<evidence type="ECO:0000256" key="1">
    <source>
        <dbReference type="SAM" id="SignalP"/>
    </source>
</evidence>
<feature type="domain" description="Thioredoxin" evidence="2">
    <location>
        <begin position="306"/>
        <end position="441"/>
    </location>
</feature>
<evidence type="ECO:0000313" key="4">
    <source>
        <dbReference type="Proteomes" id="UP000244090"/>
    </source>
</evidence>